<keyword evidence="4" id="KW-1185">Reference proteome</keyword>
<proteinExistence type="inferred from homology"/>
<dbReference type="AlphaFoldDB" id="A0A0N5AHZ8"/>
<evidence type="ECO:0000256" key="1">
    <source>
        <dbReference type="ARBA" id="ARBA00007527"/>
    </source>
</evidence>
<dbReference type="Proteomes" id="UP000046393">
    <property type="component" value="Unplaced"/>
</dbReference>
<comment type="similarity">
    <text evidence="1">Belongs to the DNase II family.</text>
</comment>
<dbReference type="PANTHER" id="PTHR10858">
    <property type="entry name" value="DEOXYRIBONUCLEASE II"/>
    <property type="match status" value="1"/>
</dbReference>
<feature type="signal peptide" evidence="3">
    <location>
        <begin position="1"/>
        <end position="27"/>
    </location>
</feature>
<evidence type="ECO:0000256" key="3">
    <source>
        <dbReference type="SAM" id="SignalP"/>
    </source>
</evidence>
<feature type="chain" id="PRO_5005893118" evidence="3">
    <location>
        <begin position="28"/>
        <end position="327"/>
    </location>
</feature>
<protein>
    <submittedName>
        <fullName evidence="5">Deoxyribonuclease II</fullName>
    </submittedName>
</protein>
<dbReference type="PANTHER" id="PTHR10858:SF31">
    <property type="entry name" value="DEOXYRIBONUCLEASE-2"/>
    <property type="match status" value="1"/>
</dbReference>
<organism evidence="4 5">
    <name type="scientific">Syphacia muris</name>
    <dbReference type="NCBI Taxonomy" id="451379"/>
    <lineage>
        <taxon>Eukaryota</taxon>
        <taxon>Metazoa</taxon>
        <taxon>Ecdysozoa</taxon>
        <taxon>Nematoda</taxon>
        <taxon>Chromadorea</taxon>
        <taxon>Rhabditida</taxon>
        <taxon>Spirurina</taxon>
        <taxon>Oxyuridomorpha</taxon>
        <taxon>Oxyuroidea</taxon>
        <taxon>Oxyuridae</taxon>
        <taxon>Syphacia</taxon>
    </lineage>
</organism>
<evidence type="ECO:0000313" key="5">
    <source>
        <dbReference type="WBParaSite" id="SMUV_0000402001-mRNA-1"/>
    </source>
</evidence>
<dbReference type="InterPro" id="IPR004947">
    <property type="entry name" value="DNase_II"/>
</dbReference>
<dbReference type="GO" id="GO:0006309">
    <property type="term" value="P:apoptotic DNA fragmentation"/>
    <property type="evidence" value="ECO:0007669"/>
    <property type="project" value="TreeGrafter"/>
</dbReference>
<dbReference type="Pfam" id="PF03265">
    <property type="entry name" value="DNase_II"/>
    <property type="match status" value="1"/>
</dbReference>
<dbReference type="GO" id="GO:0004531">
    <property type="term" value="F:deoxyribonuclease II activity"/>
    <property type="evidence" value="ECO:0007669"/>
    <property type="project" value="InterPro"/>
</dbReference>
<name>A0A0N5AHZ8_9BILA</name>
<dbReference type="WBParaSite" id="SMUV_0000402001-mRNA-1">
    <property type="protein sequence ID" value="SMUV_0000402001-mRNA-1"/>
    <property type="gene ID" value="SMUV_0000402001"/>
</dbReference>
<sequence>MLKRFDAMLLLLQVILLTALNFEPILGLLWCKDQNNQPVDWYMALKMPKKSESNPPGISTGHGFYYLDYNKKTFAESSVPLNSKKQAIGYTLEQLYNNLNNPDVFYLMYNDEEASPTNRNASLNISMSLKYDDVQFGHMKGKNIKFQQKTANRVLLFDGKQGFWLVHSVPQFPPQNQYAYPTSGTVYGQNFLCMTFDYSQLGKIGKQLYYNHPLPYFSQLPTHMASEYPDLAKAVASLYKSGGEKSNVEDLITVGGIQFTSFAKTHQFNADLYSTLVANHLQTGLYVETWKRGLQVELVCPPPTYPVYDIQYLKVSSGKVYFKTIFF</sequence>
<evidence type="ECO:0000256" key="2">
    <source>
        <dbReference type="ARBA" id="ARBA00022801"/>
    </source>
</evidence>
<keyword evidence="2" id="KW-0378">Hydrolase</keyword>
<reference evidence="5" key="1">
    <citation type="submission" date="2017-02" db="UniProtKB">
        <authorList>
            <consortium name="WormBaseParasite"/>
        </authorList>
    </citation>
    <scope>IDENTIFICATION</scope>
</reference>
<dbReference type="STRING" id="451379.A0A0N5AHZ8"/>
<dbReference type="CDD" id="cd09120">
    <property type="entry name" value="PLDc_DNaseII_1"/>
    <property type="match status" value="1"/>
</dbReference>
<evidence type="ECO:0000313" key="4">
    <source>
        <dbReference type="Proteomes" id="UP000046393"/>
    </source>
</evidence>
<accession>A0A0N5AHZ8</accession>
<keyword evidence="3" id="KW-0732">Signal</keyword>